<evidence type="ECO:0000313" key="3">
    <source>
        <dbReference type="Proteomes" id="UP000191500"/>
    </source>
</evidence>
<dbReference type="EMBL" id="MDDG01000009">
    <property type="protein sequence ID" value="OQE37863.1"/>
    <property type="molecule type" value="Genomic_DNA"/>
</dbReference>
<dbReference type="AlphaFoldDB" id="A0A1V6UIM1"/>
<gene>
    <name evidence="2" type="ORF">PENCOP_c009G03634</name>
</gene>
<organism evidence="2 3">
    <name type="scientific">Penicillium coprophilum</name>
    <dbReference type="NCBI Taxonomy" id="36646"/>
    <lineage>
        <taxon>Eukaryota</taxon>
        <taxon>Fungi</taxon>
        <taxon>Dikarya</taxon>
        <taxon>Ascomycota</taxon>
        <taxon>Pezizomycotina</taxon>
        <taxon>Eurotiomycetes</taxon>
        <taxon>Eurotiomycetidae</taxon>
        <taxon>Eurotiales</taxon>
        <taxon>Aspergillaceae</taxon>
        <taxon>Penicillium</taxon>
    </lineage>
</organism>
<reference evidence="3" key="1">
    <citation type="journal article" date="2017" name="Nat. Microbiol.">
        <title>Global analysis of biosynthetic gene clusters reveals vast potential of secondary metabolite production in Penicillium species.</title>
        <authorList>
            <person name="Nielsen J.C."/>
            <person name="Grijseels S."/>
            <person name="Prigent S."/>
            <person name="Ji B."/>
            <person name="Dainat J."/>
            <person name="Nielsen K.F."/>
            <person name="Frisvad J.C."/>
            <person name="Workman M."/>
            <person name="Nielsen J."/>
        </authorList>
    </citation>
    <scope>NUCLEOTIDE SEQUENCE [LARGE SCALE GENOMIC DNA]</scope>
    <source>
        <strain evidence="3">IBT 31321</strain>
    </source>
</reference>
<protein>
    <submittedName>
        <fullName evidence="2">Uncharacterized protein</fullName>
    </submittedName>
</protein>
<dbReference type="Proteomes" id="UP000191500">
    <property type="component" value="Unassembled WGS sequence"/>
</dbReference>
<keyword evidence="3" id="KW-1185">Reference proteome</keyword>
<keyword evidence="1" id="KW-0175">Coiled coil</keyword>
<sequence length="255" mass="29677">MNITNDDLGLDHLVLSEEYKDFKFECIPELVKIGTSRGAIHPSIGPIELQGQFSDCVYRPGMALPDPADTVECLEWIGLSDRKIVEVNQRFHELYPQYQAPKCGYDEKHHQNGQIPITFPLLDKMVDVCIKGLHLCIEDFEYTHEGYIKRGIQQGLRPQFAIFCGLHEDDSRDLRDPDLSKEKWFNKDPDELIANCIIPFWVELQMFMVLRLVHEDEAWKDHHGHWLVHEGQSLDEAKARLDDAERQRLREEAIQ</sequence>
<feature type="coiled-coil region" evidence="1">
    <location>
        <begin position="227"/>
        <end position="254"/>
    </location>
</feature>
<comment type="caution">
    <text evidence="2">The sequence shown here is derived from an EMBL/GenBank/DDBJ whole genome shotgun (WGS) entry which is preliminary data.</text>
</comment>
<evidence type="ECO:0000256" key="1">
    <source>
        <dbReference type="SAM" id="Coils"/>
    </source>
</evidence>
<accession>A0A1V6UIM1</accession>
<proteinExistence type="predicted"/>
<name>A0A1V6UIM1_9EURO</name>
<evidence type="ECO:0000313" key="2">
    <source>
        <dbReference type="EMBL" id="OQE37863.1"/>
    </source>
</evidence>